<dbReference type="InterPro" id="IPR001810">
    <property type="entry name" value="F-box_dom"/>
</dbReference>
<keyword evidence="1" id="KW-0175">Coiled coil</keyword>
<dbReference type="OMA" id="WKRINAT"/>
<sequence>MDRFSETRKLLRSNRPPTETQLDQYRASLEETKEVIKGAERRLEELRELEQDYLRLLSPMRRLTDDVLQEIFRLTQPMDLNQCGDRKMLWTLTAVCWRWRNVAESSATLWNRLYVAGNGNPNDRMWFKDPAHRKKHLRWMNLCIKRSKKAPLYLYLDLGASYTPMDHTVQSDLKAFFEPIAPRLYHLTLISEDMDPILYFPPFTDSTFQELRSILILPVGVNREWADPFRPDSTPFLPNCSHLEVFDIASVGPQFPLLKITSEELRVISVDCRRAGSPSMVLQHWLDLRSASFEKIEAGLGREDPPPMTRLTAPHLASLTLGFCEGVDPATVLRPFKGFRLPSLTSRCLKSEGRRFMDGPDWCSDKDFRSVLSQLEELDMGQCPISLDEAKAILQSSPHLRKLCLATIPEFDFRSLMWILTFTDNSSKLVPELEELYTHTRSETVVATYIQRMIRSRTLELPKPSDRRLRKVTVVFPDYFIAHPNDAVECPIDDSVEVELSSTHYGEGLYPWRPTRWNSWRNKVGPRPEGLDENGLRRAARSQLGRSDAGSVLMRVFSPRLYRS</sequence>
<dbReference type="Proteomes" id="UP000001861">
    <property type="component" value="Unassembled WGS sequence"/>
</dbReference>
<dbReference type="EMBL" id="AACS02000010">
    <property type="protein sequence ID" value="EAU88003.2"/>
    <property type="molecule type" value="Genomic_DNA"/>
</dbReference>
<evidence type="ECO:0000256" key="1">
    <source>
        <dbReference type="SAM" id="Coils"/>
    </source>
</evidence>
<dbReference type="Gene3D" id="1.20.1280.50">
    <property type="match status" value="1"/>
</dbReference>
<name>A8NID3_COPC7</name>
<evidence type="ECO:0000313" key="4">
    <source>
        <dbReference type="Proteomes" id="UP000001861"/>
    </source>
</evidence>
<dbReference type="RefSeq" id="XP_001833973.2">
    <property type="nucleotide sequence ID" value="XM_001833921.2"/>
</dbReference>
<proteinExistence type="predicted"/>
<dbReference type="InterPro" id="IPR032675">
    <property type="entry name" value="LRR_dom_sf"/>
</dbReference>
<dbReference type="VEuPathDB" id="FungiDB:CC1G_01650"/>
<feature type="coiled-coil region" evidence="1">
    <location>
        <begin position="22"/>
        <end position="56"/>
    </location>
</feature>
<feature type="domain" description="F-box" evidence="2">
    <location>
        <begin position="57"/>
        <end position="113"/>
    </location>
</feature>
<dbReference type="SUPFAM" id="SSF52047">
    <property type="entry name" value="RNI-like"/>
    <property type="match status" value="1"/>
</dbReference>
<protein>
    <recommendedName>
        <fullName evidence="2">F-box domain-containing protein</fullName>
    </recommendedName>
</protein>
<dbReference type="InterPro" id="IPR036047">
    <property type="entry name" value="F-box-like_dom_sf"/>
</dbReference>
<dbReference type="HOGENOM" id="CLU_489161_0_0_1"/>
<dbReference type="OrthoDB" id="3365698at2759"/>
<evidence type="ECO:0000313" key="3">
    <source>
        <dbReference type="EMBL" id="EAU88003.2"/>
    </source>
</evidence>
<evidence type="ECO:0000259" key="2">
    <source>
        <dbReference type="PROSITE" id="PS50181"/>
    </source>
</evidence>
<dbReference type="KEGG" id="cci:CC1G_01650"/>
<keyword evidence="4" id="KW-1185">Reference proteome</keyword>
<dbReference type="GeneID" id="6010477"/>
<dbReference type="PROSITE" id="PS50181">
    <property type="entry name" value="FBOX"/>
    <property type="match status" value="1"/>
</dbReference>
<dbReference type="InParanoid" id="A8NID3"/>
<dbReference type="Gene3D" id="3.80.10.10">
    <property type="entry name" value="Ribonuclease Inhibitor"/>
    <property type="match status" value="1"/>
</dbReference>
<accession>A8NID3</accession>
<comment type="caution">
    <text evidence="3">The sequence shown here is derived from an EMBL/GenBank/DDBJ whole genome shotgun (WGS) entry which is preliminary data.</text>
</comment>
<dbReference type="AlphaFoldDB" id="A8NID3"/>
<gene>
    <name evidence="3" type="ORF">CC1G_01650</name>
</gene>
<dbReference type="SUPFAM" id="SSF81383">
    <property type="entry name" value="F-box domain"/>
    <property type="match status" value="1"/>
</dbReference>
<organism evidence="3 4">
    <name type="scientific">Coprinopsis cinerea (strain Okayama-7 / 130 / ATCC MYA-4618 / FGSC 9003)</name>
    <name type="common">Inky cap fungus</name>
    <name type="synonym">Hormographiella aspergillata</name>
    <dbReference type="NCBI Taxonomy" id="240176"/>
    <lineage>
        <taxon>Eukaryota</taxon>
        <taxon>Fungi</taxon>
        <taxon>Dikarya</taxon>
        <taxon>Basidiomycota</taxon>
        <taxon>Agaricomycotina</taxon>
        <taxon>Agaricomycetes</taxon>
        <taxon>Agaricomycetidae</taxon>
        <taxon>Agaricales</taxon>
        <taxon>Agaricineae</taxon>
        <taxon>Psathyrellaceae</taxon>
        <taxon>Coprinopsis</taxon>
    </lineage>
</organism>
<reference evidence="3 4" key="1">
    <citation type="journal article" date="2010" name="Proc. Natl. Acad. Sci. U.S.A.">
        <title>Insights into evolution of multicellular fungi from the assembled chromosomes of the mushroom Coprinopsis cinerea (Coprinus cinereus).</title>
        <authorList>
            <person name="Stajich J.E."/>
            <person name="Wilke S.K."/>
            <person name="Ahren D."/>
            <person name="Au C.H."/>
            <person name="Birren B.W."/>
            <person name="Borodovsky M."/>
            <person name="Burns C."/>
            <person name="Canback B."/>
            <person name="Casselton L.A."/>
            <person name="Cheng C.K."/>
            <person name="Deng J."/>
            <person name="Dietrich F.S."/>
            <person name="Fargo D.C."/>
            <person name="Farman M.L."/>
            <person name="Gathman A.C."/>
            <person name="Goldberg J."/>
            <person name="Guigo R."/>
            <person name="Hoegger P.J."/>
            <person name="Hooker J.B."/>
            <person name="Huggins A."/>
            <person name="James T.Y."/>
            <person name="Kamada T."/>
            <person name="Kilaru S."/>
            <person name="Kodira C."/>
            <person name="Kues U."/>
            <person name="Kupfer D."/>
            <person name="Kwan H.S."/>
            <person name="Lomsadze A."/>
            <person name="Li W."/>
            <person name="Lilly W.W."/>
            <person name="Ma L.J."/>
            <person name="Mackey A.J."/>
            <person name="Manning G."/>
            <person name="Martin F."/>
            <person name="Muraguchi H."/>
            <person name="Natvig D.O."/>
            <person name="Palmerini H."/>
            <person name="Ramesh M.A."/>
            <person name="Rehmeyer C.J."/>
            <person name="Roe B.A."/>
            <person name="Shenoy N."/>
            <person name="Stanke M."/>
            <person name="Ter-Hovhannisyan V."/>
            <person name="Tunlid A."/>
            <person name="Velagapudi R."/>
            <person name="Vision T.J."/>
            <person name="Zeng Q."/>
            <person name="Zolan M.E."/>
            <person name="Pukkila P.J."/>
        </authorList>
    </citation>
    <scope>NUCLEOTIDE SEQUENCE [LARGE SCALE GENOMIC DNA]</scope>
    <source>
        <strain evidence="4">Okayama-7 / 130 / ATCC MYA-4618 / FGSC 9003</strain>
    </source>
</reference>